<dbReference type="GO" id="GO:0046872">
    <property type="term" value="F:metal ion binding"/>
    <property type="evidence" value="ECO:0007669"/>
    <property type="project" value="UniProtKB-KW"/>
</dbReference>
<keyword evidence="1" id="KW-0479">Metal-binding</keyword>
<dbReference type="InterPro" id="IPR036866">
    <property type="entry name" value="RibonucZ/Hydroxyglut_hydro"/>
</dbReference>
<dbReference type="SUPFAM" id="SSF56281">
    <property type="entry name" value="Metallo-hydrolase/oxidoreductase"/>
    <property type="match status" value="1"/>
</dbReference>
<dbReference type="EMBL" id="AVPG01000003">
    <property type="protein sequence ID" value="KGX88131.1"/>
    <property type="molecule type" value="Genomic_DNA"/>
</dbReference>
<name>A0A0A5G4T2_9BACI</name>
<dbReference type="STRING" id="1385512.N784_10315"/>
<dbReference type="eggNOG" id="COG0491">
    <property type="taxonomic scope" value="Bacteria"/>
</dbReference>
<dbReference type="InterPro" id="IPR001279">
    <property type="entry name" value="Metallo-B-lactamas"/>
</dbReference>
<dbReference type="Pfam" id="PF00581">
    <property type="entry name" value="Rhodanese"/>
    <property type="match status" value="2"/>
</dbReference>
<comment type="caution">
    <text evidence="3">The sequence shown here is derived from an EMBL/GenBank/DDBJ whole genome shotgun (WGS) entry which is preliminary data.</text>
</comment>
<dbReference type="FunFam" id="3.40.250.10:FF:000049">
    <property type="entry name" value="Phage shock protein E"/>
    <property type="match status" value="1"/>
</dbReference>
<dbReference type="eggNOG" id="COG0607">
    <property type="taxonomic scope" value="Bacteria"/>
</dbReference>
<dbReference type="InterPro" id="IPR044528">
    <property type="entry name" value="POD-like_MBL-fold"/>
</dbReference>
<reference evidence="3 4" key="1">
    <citation type="submission" date="2013-08" db="EMBL/GenBank/DDBJ databases">
        <authorList>
            <person name="Huang J."/>
            <person name="Wang G."/>
        </authorList>
    </citation>
    <scope>NUCLEOTIDE SEQUENCE [LARGE SCALE GENOMIC DNA]</scope>
    <source>
        <strain evidence="3 4">JSM 072002</strain>
    </source>
</reference>
<dbReference type="PANTHER" id="PTHR43084:SF1">
    <property type="entry name" value="PERSULFIDE DIOXYGENASE ETHE1, MITOCHONDRIAL"/>
    <property type="match status" value="1"/>
</dbReference>
<protein>
    <submittedName>
        <fullName evidence="3">Zn-dependent hydrolase</fullName>
    </submittedName>
</protein>
<keyword evidence="4" id="KW-1185">Reference proteome</keyword>
<dbReference type="SMART" id="SM00849">
    <property type="entry name" value="Lactamase_B"/>
    <property type="match status" value="1"/>
</dbReference>
<evidence type="ECO:0000259" key="2">
    <source>
        <dbReference type="PROSITE" id="PS50206"/>
    </source>
</evidence>
<evidence type="ECO:0000313" key="3">
    <source>
        <dbReference type="EMBL" id="KGX88131.1"/>
    </source>
</evidence>
<dbReference type="InterPro" id="IPR036873">
    <property type="entry name" value="Rhodanese-like_dom_sf"/>
</dbReference>
<dbReference type="Pfam" id="PF00753">
    <property type="entry name" value="Lactamase_B"/>
    <property type="match status" value="1"/>
</dbReference>
<keyword evidence="3" id="KW-0378">Hydrolase</keyword>
<dbReference type="FunFam" id="3.60.15.10:FF:000030">
    <property type="entry name" value="Metallo-beta-lactamase family protein"/>
    <property type="match status" value="1"/>
</dbReference>
<dbReference type="Proteomes" id="UP000030401">
    <property type="component" value="Unassembled WGS sequence"/>
</dbReference>
<dbReference type="AlphaFoldDB" id="A0A0A5G4T2"/>
<dbReference type="GO" id="GO:0006749">
    <property type="term" value="P:glutathione metabolic process"/>
    <property type="evidence" value="ECO:0007669"/>
    <property type="project" value="InterPro"/>
</dbReference>
<dbReference type="InterPro" id="IPR001763">
    <property type="entry name" value="Rhodanese-like_dom"/>
</dbReference>
<evidence type="ECO:0000313" key="4">
    <source>
        <dbReference type="Proteomes" id="UP000030401"/>
    </source>
</evidence>
<dbReference type="GO" id="GO:0070813">
    <property type="term" value="P:hydrogen sulfide metabolic process"/>
    <property type="evidence" value="ECO:0007669"/>
    <property type="project" value="TreeGrafter"/>
</dbReference>
<feature type="domain" description="Rhodanese" evidence="2">
    <location>
        <begin position="383"/>
        <end position="470"/>
    </location>
</feature>
<evidence type="ECO:0000256" key="1">
    <source>
        <dbReference type="ARBA" id="ARBA00022723"/>
    </source>
</evidence>
<dbReference type="GO" id="GO:0050313">
    <property type="term" value="F:sulfur dioxygenase activity"/>
    <property type="evidence" value="ECO:0007669"/>
    <property type="project" value="InterPro"/>
</dbReference>
<proteinExistence type="predicted"/>
<dbReference type="Gene3D" id="3.40.250.10">
    <property type="entry name" value="Rhodanese-like domain"/>
    <property type="match status" value="2"/>
</dbReference>
<feature type="domain" description="Rhodanese" evidence="2">
    <location>
        <begin position="279"/>
        <end position="309"/>
    </location>
</feature>
<dbReference type="CDD" id="cd00158">
    <property type="entry name" value="RHOD"/>
    <property type="match status" value="1"/>
</dbReference>
<dbReference type="PROSITE" id="PS50206">
    <property type="entry name" value="RHODANESE_3"/>
    <property type="match status" value="2"/>
</dbReference>
<gene>
    <name evidence="3" type="ORF">N784_10315</name>
</gene>
<dbReference type="PANTHER" id="PTHR43084">
    <property type="entry name" value="PERSULFIDE DIOXYGENASE ETHE1"/>
    <property type="match status" value="1"/>
</dbReference>
<dbReference type="CDD" id="cd07724">
    <property type="entry name" value="POD-like_MBL-fold"/>
    <property type="match status" value="1"/>
</dbReference>
<dbReference type="RefSeq" id="WP_036832411.1">
    <property type="nucleotide sequence ID" value="NZ_AVPG01000003.1"/>
</dbReference>
<dbReference type="Gene3D" id="3.60.15.10">
    <property type="entry name" value="Ribonuclease Z/Hydroxyacylglutathione hydrolase-like"/>
    <property type="match status" value="1"/>
</dbReference>
<organism evidence="3 4">
    <name type="scientific">Pontibacillus litoralis JSM 072002</name>
    <dbReference type="NCBI Taxonomy" id="1385512"/>
    <lineage>
        <taxon>Bacteria</taxon>
        <taxon>Bacillati</taxon>
        <taxon>Bacillota</taxon>
        <taxon>Bacilli</taxon>
        <taxon>Bacillales</taxon>
        <taxon>Bacillaceae</taxon>
        <taxon>Pontibacillus</taxon>
    </lineage>
</organism>
<dbReference type="GO" id="GO:0016787">
    <property type="term" value="F:hydrolase activity"/>
    <property type="evidence" value="ECO:0007669"/>
    <property type="project" value="UniProtKB-KW"/>
</dbReference>
<sequence length="470" mass="51602">MLLKYFYDEKLAQASYMVGCQATGEALVMDPSRNIQSYVDTAKKEGLTITHVAETHIHADFVSGARELATVTGATAYLSGEGGEDWSYQFLDTIHHQVVHDGDQFKVGNVTIEVMHTPGHTPESISFKLFDRGQNTPMGIFTGDFVFVGDVGRPDLLEKAAGIENTSEIGARQMFASLERFKQLPDHMQVWPGHGAGSACGKALGAIPSSTVGYEKAANWALQHEDEETFVHALIAEQPEPPKYFAVMKRVNKEGPALLSELDDPSIIKPNATQLQEQIKEGIQIVDTRPAGEFAQAHIAGTINIPANKSFANWAGWLVDYTQPVYLITQDAKITELTTALRSVGADHVAGYMPMEHFEQLQNDMEMESYEGTTPEQIADKIANEEVNLLDVRNIGEWNDGHIPQAQHIMLGYLQERVEEVPTDKPLVVQCKSGGRSAMATSILQAKGVKNVINLQGGYDAWASKGYPTK</sequence>
<dbReference type="InterPro" id="IPR051682">
    <property type="entry name" value="Mito_Persulfide_Diox"/>
</dbReference>
<accession>A0A0A5G4T2</accession>
<dbReference type="SUPFAM" id="SSF52821">
    <property type="entry name" value="Rhodanese/Cell cycle control phosphatase"/>
    <property type="match status" value="2"/>
</dbReference>
<dbReference type="SMART" id="SM00450">
    <property type="entry name" value="RHOD"/>
    <property type="match status" value="2"/>
</dbReference>
<dbReference type="OrthoDB" id="9784009at2"/>